<feature type="transmembrane region" description="Helical" evidence="2">
    <location>
        <begin position="410"/>
        <end position="430"/>
    </location>
</feature>
<keyword evidence="2" id="KW-1133">Transmembrane helix</keyword>
<feature type="transmembrane region" description="Helical" evidence="2">
    <location>
        <begin position="40"/>
        <end position="60"/>
    </location>
</feature>
<proteinExistence type="inferred from homology"/>
<dbReference type="PANTHER" id="PTHR11328:SF24">
    <property type="entry name" value="MAJOR FACILITATOR SUPERFAMILY (MFS) PROFILE DOMAIN-CONTAINING PROTEIN"/>
    <property type="match status" value="1"/>
</dbReference>
<evidence type="ECO:0000256" key="2">
    <source>
        <dbReference type="SAM" id="Phobius"/>
    </source>
</evidence>
<accession>A0A841RAY3</accession>
<dbReference type="Pfam" id="PF13347">
    <property type="entry name" value="MFS_2"/>
    <property type="match status" value="1"/>
</dbReference>
<feature type="transmembrane region" description="Helical" evidence="2">
    <location>
        <begin position="181"/>
        <end position="203"/>
    </location>
</feature>
<comment type="similarity">
    <text evidence="1">Belongs to the sodium:galactoside symporter (TC 2.A.2) family.</text>
</comment>
<dbReference type="Gene3D" id="1.20.1250.20">
    <property type="entry name" value="MFS general substrate transporter like domains"/>
    <property type="match status" value="1"/>
</dbReference>
<feature type="transmembrane region" description="Helical" evidence="2">
    <location>
        <begin position="81"/>
        <end position="99"/>
    </location>
</feature>
<dbReference type="Proteomes" id="UP000587760">
    <property type="component" value="Unassembled WGS sequence"/>
</dbReference>
<dbReference type="RefSeq" id="WP_184745422.1">
    <property type="nucleotide sequence ID" value="NZ_JACHGJ010000002.1"/>
</dbReference>
<feature type="transmembrane region" description="Helical" evidence="2">
    <location>
        <begin position="111"/>
        <end position="134"/>
    </location>
</feature>
<organism evidence="3 4">
    <name type="scientific">Spirochaeta isovalerica</name>
    <dbReference type="NCBI Taxonomy" id="150"/>
    <lineage>
        <taxon>Bacteria</taxon>
        <taxon>Pseudomonadati</taxon>
        <taxon>Spirochaetota</taxon>
        <taxon>Spirochaetia</taxon>
        <taxon>Spirochaetales</taxon>
        <taxon>Spirochaetaceae</taxon>
        <taxon>Spirochaeta</taxon>
    </lineage>
</organism>
<dbReference type="AlphaFoldDB" id="A0A841RAY3"/>
<dbReference type="GO" id="GO:0006814">
    <property type="term" value="P:sodium ion transport"/>
    <property type="evidence" value="ECO:0007669"/>
    <property type="project" value="InterPro"/>
</dbReference>
<gene>
    <name evidence="3" type="ORF">HNR50_001496</name>
</gene>
<dbReference type="SUPFAM" id="SSF103473">
    <property type="entry name" value="MFS general substrate transporter"/>
    <property type="match status" value="1"/>
</dbReference>
<keyword evidence="2" id="KW-0812">Transmembrane</keyword>
<protein>
    <submittedName>
        <fullName evidence="3">Oligogalacturonide transporter</fullName>
    </submittedName>
</protein>
<dbReference type="PANTHER" id="PTHR11328">
    <property type="entry name" value="MAJOR FACILITATOR SUPERFAMILY DOMAIN-CONTAINING PROTEIN"/>
    <property type="match status" value="1"/>
</dbReference>
<name>A0A841RAY3_9SPIO</name>
<dbReference type="NCBIfam" id="TIGR00792">
    <property type="entry name" value="gph"/>
    <property type="match status" value="1"/>
</dbReference>
<evidence type="ECO:0000256" key="1">
    <source>
        <dbReference type="ARBA" id="ARBA00009617"/>
    </source>
</evidence>
<feature type="transmembrane region" description="Helical" evidence="2">
    <location>
        <begin position="12"/>
        <end position="34"/>
    </location>
</feature>
<dbReference type="InterPro" id="IPR039672">
    <property type="entry name" value="MFS_2"/>
</dbReference>
<dbReference type="GO" id="GO:0005886">
    <property type="term" value="C:plasma membrane"/>
    <property type="evidence" value="ECO:0007669"/>
    <property type="project" value="TreeGrafter"/>
</dbReference>
<dbReference type="InterPro" id="IPR036259">
    <property type="entry name" value="MFS_trans_sf"/>
</dbReference>
<comment type="caution">
    <text evidence="3">The sequence shown here is derived from an EMBL/GenBank/DDBJ whole genome shotgun (WGS) entry which is preliminary data.</text>
</comment>
<evidence type="ECO:0000313" key="3">
    <source>
        <dbReference type="EMBL" id="MBB6479838.1"/>
    </source>
</evidence>
<keyword evidence="4" id="KW-1185">Reference proteome</keyword>
<dbReference type="GO" id="GO:0008643">
    <property type="term" value="P:carbohydrate transport"/>
    <property type="evidence" value="ECO:0007669"/>
    <property type="project" value="InterPro"/>
</dbReference>
<sequence>MSKREIRLRNMVAYGAGDIYGGGAFIIIGTYFMLFLTLNVGINPALAGLIVSLGKIWDAVTDPMMGILSDKTRSRFGRRRVYFLLGILPITASFILLWLNPHIESETGRFLYYLLAYMFFNTVFTMVMVPYNALLAEMTSDYKTRSKMMGIRMLFSQGGTLVSAVVPGIIFSFTGRNDLGYFYFALIIGIFYATPWLFTYLGTWEREVTEEERSLQARSLGDVFREFFSTFKNKSFRSHIGMYLSAYASMDIFMALLMYYLLFHLRYSGSESLVLGTVLIVQIIGVVIVSRSCMKQGNARVYRRHIAICMSGLVLLSLLPKGVPYWGILAAGAVFALGMAGGVFVPYNNLAFVIDADTIISGRRREGIYSGMTTFIRKIAQAMALQIVGIGLSLIGFSQGSVEQSTSTVNGIRIMFTFLPLALLLAGFIFSRSFRIDPENHKLMLKEIETREKGENCSQDREVVEACELVTGCSYDTLWS</sequence>
<feature type="transmembrane region" description="Helical" evidence="2">
    <location>
        <begin position="301"/>
        <end position="319"/>
    </location>
</feature>
<feature type="transmembrane region" description="Helical" evidence="2">
    <location>
        <begin position="273"/>
        <end position="289"/>
    </location>
</feature>
<evidence type="ECO:0000313" key="4">
    <source>
        <dbReference type="Proteomes" id="UP000587760"/>
    </source>
</evidence>
<dbReference type="InterPro" id="IPR001927">
    <property type="entry name" value="Na/Gal_symport"/>
</dbReference>
<dbReference type="EMBL" id="JACHGJ010000002">
    <property type="protein sequence ID" value="MBB6479838.1"/>
    <property type="molecule type" value="Genomic_DNA"/>
</dbReference>
<feature type="transmembrane region" description="Helical" evidence="2">
    <location>
        <begin position="375"/>
        <end position="398"/>
    </location>
</feature>
<reference evidence="3 4" key="1">
    <citation type="submission" date="2020-08" db="EMBL/GenBank/DDBJ databases">
        <title>Genomic Encyclopedia of Type Strains, Phase IV (KMG-IV): sequencing the most valuable type-strain genomes for metagenomic binning, comparative biology and taxonomic classification.</title>
        <authorList>
            <person name="Goeker M."/>
        </authorList>
    </citation>
    <scope>NUCLEOTIDE SEQUENCE [LARGE SCALE GENOMIC DNA]</scope>
    <source>
        <strain evidence="3 4">DSM 2461</strain>
    </source>
</reference>
<dbReference type="GO" id="GO:0015293">
    <property type="term" value="F:symporter activity"/>
    <property type="evidence" value="ECO:0007669"/>
    <property type="project" value="InterPro"/>
</dbReference>
<feature type="transmembrane region" description="Helical" evidence="2">
    <location>
        <begin position="154"/>
        <end position="175"/>
    </location>
</feature>
<feature type="transmembrane region" description="Helical" evidence="2">
    <location>
        <begin position="325"/>
        <end position="354"/>
    </location>
</feature>
<dbReference type="CDD" id="cd17332">
    <property type="entry name" value="MFS_MelB_like"/>
    <property type="match status" value="1"/>
</dbReference>
<feature type="transmembrane region" description="Helical" evidence="2">
    <location>
        <begin position="240"/>
        <end position="261"/>
    </location>
</feature>
<keyword evidence="2" id="KW-0472">Membrane</keyword>